<keyword evidence="3" id="KW-1185">Reference proteome</keyword>
<dbReference type="Gene3D" id="1.20.1290.10">
    <property type="entry name" value="AhpD-like"/>
    <property type="match status" value="1"/>
</dbReference>
<dbReference type="NCBIfam" id="TIGR00778">
    <property type="entry name" value="ahpD_dom"/>
    <property type="match status" value="1"/>
</dbReference>
<keyword evidence="2" id="KW-0575">Peroxidase</keyword>
<dbReference type="PANTHER" id="PTHR35446:SF3">
    <property type="entry name" value="CMD DOMAIN-CONTAINING PROTEIN"/>
    <property type="match status" value="1"/>
</dbReference>
<evidence type="ECO:0000259" key="1">
    <source>
        <dbReference type="Pfam" id="PF02627"/>
    </source>
</evidence>
<name>A0AA96GEU2_9BACT</name>
<dbReference type="GO" id="GO:0051920">
    <property type="term" value="F:peroxiredoxin activity"/>
    <property type="evidence" value="ECO:0007669"/>
    <property type="project" value="InterPro"/>
</dbReference>
<dbReference type="PANTHER" id="PTHR35446">
    <property type="entry name" value="SI:CH211-175M2.5"/>
    <property type="match status" value="1"/>
</dbReference>
<dbReference type="SUPFAM" id="SSF69118">
    <property type="entry name" value="AhpD-like"/>
    <property type="match status" value="1"/>
</dbReference>
<accession>A0AA96GEU2</accession>
<dbReference type="AlphaFoldDB" id="A0AA96GEU2"/>
<dbReference type="NCBIfam" id="TIGR01926">
    <property type="entry name" value="peroxid_rel"/>
    <property type="match status" value="1"/>
</dbReference>
<dbReference type="InterPro" id="IPR010195">
    <property type="entry name" value="Uncharacterised_peroxidase-rel"/>
</dbReference>
<dbReference type="InterPro" id="IPR029032">
    <property type="entry name" value="AhpD-like"/>
</dbReference>
<protein>
    <submittedName>
        <fullName evidence="2">Peroxidase-related enzyme</fullName>
    </submittedName>
</protein>
<sequence>MPRLPALNPKTATGQAQRLLKGVESKLGFAPNIMRTMANSPAVLQGYLDFSGALSKGHLSAKFREQIALTVSEVNDCRYCLAAHSAIGRTMGLSEEAISDSRRGESLDTKEATALEFTRQMVSNRGQVTDEEVAKLRKAGFTDGEITEILANIGLTLFTNYFNHVAGTEVDFPAVSGLEARV</sequence>
<dbReference type="Proteomes" id="UP001302719">
    <property type="component" value="Chromosome"/>
</dbReference>
<evidence type="ECO:0000313" key="2">
    <source>
        <dbReference type="EMBL" id="WNM58915.1"/>
    </source>
</evidence>
<dbReference type="Pfam" id="PF02627">
    <property type="entry name" value="CMD"/>
    <property type="match status" value="1"/>
</dbReference>
<dbReference type="RefSeq" id="WP_312645409.1">
    <property type="nucleotide sequence ID" value="NZ_CP116967.1"/>
</dbReference>
<dbReference type="InterPro" id="IPR003779">
    <property type="entry name" value="CMD-like"/>
</dbReference>
<gene>
    <name evidence="2" type="ORF">PP769_03875</name>
</gene>
<keyword evidence="2" id="KW-0560">Oxidoreductase</keyword>
<dbReference type="KEGG" id="nall:PP769_03875"/>
<organism evidence="2 3">
    <name type="scientific">Candidatus Nitrospira allomarina</name>
    <dbReference type="NCBI Taxonomy" id="3020900"/>
    <lineage>
        <taxon>Bacteria</taxon>
        <taxon>Pseudomonadati</taxon>
        <taxon>Nitrospirota</taxon>
        <taxon>Nitrospiria</taxon>
        <taxon>Nitrospirales</taxon>
        <taxon>Nitrospiraceae</taxon>
        <taxon>Nitrospira</taxon>
    </lineage>
</organism>
<reference evidence="2 3" key="1">
    <citation type="submission" date="2023-01" db="EMBL/GenBank/DDBJ databases">
        <title>Cultivation and genomic characterization of new, ubiquitous marine nitrite-oxidizing bacteria from the Nitrospirales.</title>
        <authorList>
            <person name="Mueller A.J."/>
            <person name="Daebeler A."/>
            <person name="Herbold C.W."/>
            <person name="Kirkegaard R.H."/>
            <person name="Daims H."/>
        </authorList>
    </citation>
    <scope>NUCLEOTIDE SEQUENCE [LARGE SCALE GENOMIC DNA]</scope>
    <source>
        <strain evidence="2 3">VA</strain>
    </source>
</reference>
<feature type="domain" description="Carboxymuconolactone decarboxylase-like" evidence="1">
    <location>
        <begin position="41"/>
        <end position="103"/>
    </location>
</feature>
<dbReference type="EMBL" id="CP116967">
    <property type="protein sequence ID" value="WNM58915.1"/>
    <property type="molecule type" value="Genomic_DNA"/>
</dbReference>
<evidence type="ECO:0000313" key="3">
    <source>
        <dbReference type="Proteomes" id="UP001302719"/>
    </source>
</evidence>
<dbReference type="InterPro" id="IPR004675">
    <property type="entry name" value="AhpD_core"/>
</dbReference>
<proteinExistence type="predicted"/>